<reference evidence="1" key="1">
    <citation type="submission" date="2020-05" db="EMBL/GenBank/DDBJ databases">
        <title>Large-scale comparative analyses of tick genomes elucidate their genetic diversity and vector capacities.</title>
        <authorList>
            <person name="Jia N."/>
            <person name="Wang J."/>
            <person name="Shi W."/>
            <person name="Du L."/>
            <person name="Sun Y."/>
            <person name="Zhan W."/>
            <person name="Jiang J."/>
            <person name="Wang Q."/>
            <person name="Zhang B."/>
            <person name="Ji P."/>
            <person name="Sakyi L.B."/>
            <person name="Cui X."/>
            <person name="Yuan T."/>
            <person name="Jiang B."/>
            <person name="Yang W."/>
            <person name="Lam T.T.-Y."/>
            <person name="Chang Q."/>
            <person name="Ding S."/>
            <person name="Wang X."/>
            <person name="Zhu J."/>
            <person name="Ruan X."/>
            <person name="Zhao L."/>
            <person name="Wei J."/>
            <person name="Que T."/>
            <person name="Du C."/>
            <person name="Cheng J."/>
            <person name="Dai P."/>
            <person name="Han X."/>
            <person name="Huang E."/>
            <person name="Gao Y."/>
            <person name="Liu J."/>
            <person name="Shao H."/>
            <person name="Ye R."/>
            <person name="Li L."/>
            <person name="Wei W."/>
            <person name="Wang X."/>
            <person name="Wang C."/>
            <person name="Yang T."/>
            <person name="Huo Q."/>
            <person name="Li W."/>
            <person name="Guo W."/>
            <person name="Chen H."/>
            <person name="Zhou L."/>
            <person name="Ni X."/>
            <person name="Tian J."/>
            <person name="Zhou Y."/>
            <person name="Sheng Y."/>
            <person name="Liu T."/>
            <person name="Pan Y."/>
            <person name="Xia L."/>
            <person name="Li J."/>
            <person name="Zhao F."/>
            <person name="Cao W."/>
        </authorList>
    </citation>
    <scope>NUCLEOTIDE SEQUENCE</scope>
    <source>
        <strain evidence="1">Hyas-2018</strain>
    </source>
</reference>
<dbReference type="EMBL" id="CM023483">
    <property type="protein sequence ID" value="KAH6935661.1"/>
    <property type="molecule type" value="Genomic_DNA"/>
</dbReference>
<gene>
    <name evidence="1" type="ORF">HPB50_007479</name>
</gene>
<accession>A0ACB7SNY1</accession>
<keyword evidence="2" id="KW-1185">Reference proteome</keyword>
<organism evidence="1 2">
    <name type="scientific">Hyalomma asiaticum</name>
    <name type="common">Tick</name>
    <dbReference type="NCBI Taxonomy" id="266040"/>
    <lineage>
        <taxon>Eukaryota</taxon>
        <taxon>Metazoa</taxon>
        <taxon>Ecdysozoa</taxon>
        <taxon>Arthropoda</taxon>
        <taxon>Chelicerata</taxon>
        <taxon>Arachnida</taxon>
        <taxon>Acari</taxon>
        <taxon>Parasitiformes</taxon>
        <taxon>Ixodida</taxon>
        <taxon>Ixodoidea</taxon>
        <taxon>Ixodidae</taxon>
        <taxon>Hyalomminae</taxon>
        <taxon>Hyalomma</taxon>
    </lineage>
</organism>
<evidence type="ECO:0000313" key="1">
    <source>
        <dbReference type="EMBL" id="KAH6935661.1"/>
    </source>
</evidence>
<evidence type="ECO:0000313" key="2">
    <source>
        <dbReference type="Proteomes" id="UP000821845"/>
    </source>
</evidence>
<protein>
    <submittedName>
        <fullName evidence="1">Uncharacterized protein</fullName>
    </submittedName>
</protein>
<sequence>MFIEALWHANLCANFVSGWGFFGGSCERSRCLGEGDYCPAVMMTGPSSAAVCVREASGADRKGALGPPQDAVKYENGREIRGQSVVVEWARGPSFRPSAGKQTRQAADRPRDRMGYQSFDECYRCRRTGHWARDCPELDHERARYYGGAAVVAAAAAGAEVDTGRTAPVVVALDQGHRAAAAAGLAHLHHATAE</sequence>
<proteinExistence type="predicted"/>
<dbReference type="Proteomes" id="UP000821845">
    <property type="component" value="Chromosome 3"/>
</dbReference>
<comment type="caution">
    <text evidence="1">The sequence shown here is derived from an EMBL/GenBank/DDBJ whole genome shotgun (WGS) entry which is preliminary data.</text>
</comment>
<name>A0ACB7SNY1_HYAAI</name>